<feature type="repeat" description="PPR" evidence="2">
    <location>
        <begin position="8"/>
        <end position="42"/>
    </location>
</feature>
<organism evidence="3 4">
    <name type="scientific">Polarella glacialis</name>
    <name type="common">Dinoflagellate</name>
    <dbReference type="NCBI Taxonomy" id="89957"/>
    <lineage>
        <taxon>Eukaryota</taxon>
        <taxon>Sar</taxon>
        <taxon>Alveolata</taxon>
        <taxon>Dinophyceae</taxon>
        <taxon>Suessiales</taxon>
        <taxon>Suessiaceae</taxon>
        <taxon>Polarella</taxon>
    </lineage>
</organism>
<dbReference type="InterPro" id="IPR002885">
    <property type="entry name" value="PPR_rpt"/>
</dbReference>
<comment type="caution">
    <text evidence="3">The sequence shown here is derived from an EMBL/GenBank/DDBJ whole genome shotgun (WGS) entry which is preliminary data.</text>
</comment>
<dbReference type="PANTHER" id="PTHR47447">
    <property type="entry name" value="OS03G0856100 PROTEIN"/>
    <property type="match status" value="1"/>
</dbReference>
<dbReference type="PROSITE" id="PS51375">
    <property type="entry name" value="PPR"/>
    <property type="match status" value="1"/>
</dbReference>
<dbReference type="Gene3D" id="1.25.40.10">
    <property type="entry name" value="Tetratricopeptide repeat domain"/>
    <property type="match status" value="1"/>
</dbReference>
<feature type="non-terminal residue" evidence="3">
    <location>
        <position position="1"/>
    </location>
</feature>
<dbReference type="InterPro" id="IPR011990">
    <property type="entry name" value="TPR-like_helical_dom_sf"/>
</dbReference>
<keyword evidence="1" id="KW-0677">Repeat</keyword>
<evidence type="ECO:0000313" key="3">
    <source>
        <dbReference type="EMBL" id="CAE8584132.1"/>
    </source>
</evidence>
<dbReference type="PANTHER" id="PTHR47447:SF17">
    <property type="entry name" value="OS12G0638900 PROTEIN"/>
    <property type="match status" value="1"/>
</dbReference>
<dbReference type="Proteomes" id="UP000654075">
    <property type="component" value="Unassembled WGS sequence"/>
</dbReference>
<evidence type="ECO:0000256" key="2">
    <source>
        <dbReference type="PROSITE-ProRule" id="PRU00708"/>
    </source>
</evidence>
<dbReference type="EMBL" id="CAJNNV010001022">
    <property type="protein sequence ID" value="CAE8584132.1"/>
    <property type="molecule type" value="Genomic_DNA"/>
</dbReference>
<keyword evidence="4" id="KW-1185">Reference proteome</keyword>
<evidence type="ECO:0000256" key="1">
    <source>
        <dbReference type="ARBA" id="ARBA00022737"/>
    </source>
</evidence>
<name>A0A813DBG9_POLGL</name>
<proteinExistence type="predicted"/>
<evidence type="ECO:0000313" key="4">
    <source>
        <dbReference type="Proteomes" id="UP000654075"/>
    </source>
</evidence>
<reference evidence="3" key="1">
    <citation type="submission" date="2021-02" db="EMBL/GenBank/DDBJ databases">
        <authorList>
            <person name="Dougan E. K."/>
            <person name="Rhodes N."/>
            <person name="Thang M."/>
            <person name="Chan C."/>
        </authorList>
    </citation>
    <scope>NUCLEOTIDE SEQUENCE</scope>
</reference>
<sequence>SQASLTANEVSFGAAISACEAGRMWQLALGLLSEMRATGARPDIMSCGSALRTCQREGLWCEALVLVSQMATLSVTPDVVSLSEGVSACDRGGHLLPAARFLASVQASAVLGVQPWHQDRLISSGSRNVTS</sequence>
<dbReference type="OrthoDB" id="185373at2759"/>
<gene>
    <name evidence="3" type="ORF">PGLA1383_LOCUS3076</name>
</gene>
<dbReference type="AlphaFoldDB" id="A0A813DBG9"/>
<evidence type="ECO:0008006" key="5">
    <source>
        <dbReference type="Google" id="ProtNLM"/>
    </source>
</evidence>
<accession>A0A813DBG9</accession>
<protein>
    <recommendedName>
        <fullName evidence="5">Pentatricopeptide repeat-containing protein, chloroplastic</fullName>
    </recommendedName>
</protein>